<evidence type="ECO:0000313" key="2">
    <source>
        <dbReference type="EMBL" id="KAF7121448.1"/>
    </source>
</evidence>
<evidence type="ECO:0000259" key="1">
    <source>
        <dbReference type="Pfam" id="PF25597"/>
    </source>
</evidence>
<dbReference type="Proteomes" id="UP000626092">
    <property type="component" value="Unassembled WGS sequence"/>
</dbReference>
<dbReference type="EMBL" id="WJXA01000013">
    <property type="protein sequence ID" value="KAF7121448.1"/>
    <property type="molecule type" value="Genomic_DNA"/>
</dbReference>
<keyword evidence="3" id="KW-1185">Reference proteome</keyword>
<dbReference type="AlphaFoldDB" id="A0A834L5G4"/>
<dbReference type="OrthoDB" id="1922643at2759"/>
<dbReference type="Pfam" id="PF25597">
    <property type="entry name" value="SH3_retrovirus"/>
    <property type="match status" value="1"/>
</dbReference>
<feature type="domain" description="Retroviral polymerase SH3-like" evidence="1">
    <location>
        <begin position="3"/>
        <end position="34"/>
    </location>
</feature>
<comment type="caution">
    <text evidence="2">The sequence shown here is derived from an EMBL/GenBank/DDBJ whole genome shotgun (WGS) entry which is preliminary data.</text>
</comment>
<organism evidence="2 3">
    <name type="scientific">Rhododendron simsii</name>
    <name type="common">Sims's rhododendron</name>
    <dbReference type="NCBI Taxonomy" id="118357"/>
    <lineage>
        <taxon>Eukaryota</taxon>
        <taxon>Viridiplantae</taxon>
        <taxon>Streptophyta</taxon>
        <taxon>Embryophyta</taxon>
        <taxon>Tracheophyta</taxon>
        <taxon>Spermatophyta</taxon>
        <taxon>Magnoliopsida</taxon>
        <taxon>eudicotyledons</taxon>
        <taxon>Gunneridae</taxon>
        <taxon>Pentapetalae</taxon>
        <taxon>asterids</taxon>
        <taxon>Ericales</taxon>
        <taxon>Ericaceae</taxon>
        <taxon>Ericoideae</taxon>
        <taxon>Rhodoreae</taxon>
        <taxon>Rhododendron</taxon>
    </lineage>
</organism>
<name>A0A834L5G4_RHOSS</name>
<sequence length="298" mass="34589">MMGYTIYNPVTQKVIFSRDVIFEENESWSWDQTEVTRNMELEEKEQEQPSPQKGEPSSPVAQEFLDMRPKNTRSLDDLYQNTDPLDADFTMLPCREDRVQIDEGLMHGIPELTSTFRRMDSRKCPYEHALYMTKETDGNQLYVCLYVDDFIFTGNNPTMFDSFILMMQREDGIFISQAGYAKNVLKHFGMEKSNPMTTPVESGVQLRKSEVGDVDSTYFKSLVGSLLYLTCTRPDILYRVGLIIRYMDTPDQSYLNAAKRILRYVIGKINDGLFYTSTKDFNLVGYFDSDWGRDLEET</sequence>
<dbReference type="PANTHER" id="PTHR11439">
    <property type="entry name" value="GAG-POL-RELATED RETROTRANSPOSON"/>
    <property type="match status" value="1"/>
</dbReference>
<protein>
    <recommendedName>
        <fullName evidence="1">Retroviral polymerase SH3-like domain-containing protein</fullName>
    </recommendedName>
</protein>
<proteinExistence type="predicted"/>
<accession>A0A834L5G4</accession>
<reference evidence="2" key="1">
    <citation type="submission" date="2019-11" db="EMBL/GenBank/DDBJ databases">
        <authorList>
            <person name="Liu Y."/>
            <person name="Hou J."/>
            <person name="Li T.-Q."/>
            <person name="Guan C.-H."/>
            <person name="Wu X."/>
            <person name="Wu H.-Z."/>
            <person name="Ling F."/>
            <person name="Zhang R."/>
            <person name="Shi X.-G."/>
            <person name="Ren J.-P."/>
            <person name="Chen E.-F."/>
            <person name="Sun J.-M."/>
        </authorList>
    </citation>
    <scope>NUCLEOTIDE SEQUENCE</scope>
    <source>
        <strain evidence="2">Adult_tree_wgs_1</strain>
        <tissue evidence="2">Leaves</tissue>
    </source>
</reference>
<dbReference type="PANTHER" id="PTHR11439:SF517">
    <property type="entry name" value="CYSTEINE-RICH RLK (RECEPTOR-LIKE PROTEIN KINASE) 8"/>
    <property type="match status" value="1"/>
</dbReference>
<dbReference type="InterPro" id="IPR057670">
    <property type="entry name" value="SH3_retrovirus"/>
</dbReference>
<evidence type="ECO:0000313" key="3">
    <source>
        <dbReference type="Proteomes" id="UP000626092"/>
    </source>
</evidence>
<gene>
    <name evidence="2" type="ORF">RHSIM_Rhsim13G0199000</name>
</gene>